<organism evidence="4">
    <name type="scientific">Talaromyces marneffei PM1</name>
    <dbReference type="NCBI Taxonomy" id="1077442"/>
    <lineage>
        <taxon>Eukaryota</taxon>
        <taxon>Fungi</taxon>
        <taxon>Dikarya</taxon>
        <taxon>Ascomycota</taxon>
        <taxon>Pezizomycotina</taxon>
        <taxon>Eurotiomycetes</taxon>
        <taxon>Eurotiomycetidae</taxon>
        <taxon>Eurotiales</taxon>
        <taxon>Trichocomaceae</taxon>
        <taxon>Talaromyces</taxon>
        <taxon>Talaromyces sect. Talaromyces</taxon>
    </lineage>
</organism>
<dbReference type="InterPro" id="IPR006047">
    <property type="entry name" value="GH13_cat_dom"/>
</dbReference>
<protein>
    <submittedName>
        <fullName evidence="4">Oligo-1,6-glucosidase</fullName>
    </submittedName>
</protein>
<dbReference type="PANTHER" id="PTHR10357:SF232">
    <property type="entry name" value="GLYCOSYL HYDROLASE FAMILY 13 CATALYTIC DOMAIN-CONTAINING PROTEIN"/>
    <property type="match status" value="1"/>
</dbReference>
<dbReference type="GO" id="GO:0005987">
    <property type="term" value="P:sucrose catabolic process"/>
    <property type="evidence" value="ECO:0007669"/>
    <property type="project" value="TreeGrafter"/>
</dbReference>
<dbReference type="Pfam" id="PF00128">
    <property type="entry name" value="Alpha-amylase"/>
    <property type="match status" value="1"/>
</dbReference>
<evidence type="ECO:0000259" key="3">
    <source>
        <dbReference type="Pfam" id="PF00128"/>
    </source>
</evidence>
<dbReference type="eggNOG" id="KOG0471">
    <property type="taxonomic scope" value="Eukaryota"/>
</dbReference>
<gene>
    <name evidence="4" type="ORF">GQ26_0370740</name>
</gene>
<evidence type="ECO:0000313" key="4">
    <source>
        <dbReference type="EMBL" id="KFX43232.1"/>
    </source>
</evidence>
<comment type="caution">
    <text evidence="4">The sequence shown here is derived from an EMBL/GenBank/DDBJ whole genome shotgun (WGS) entry which is preliminary data.</text>
</comment>
<dbReference type="GO" id="GO:0004574">
    <property type="term" value="F:oligo-1,6-glucosidase activity"/>
    <property type="evidence" value="ECO:0007669"/>
    <property type="project" value="TreeGrafter"/>
</dbReference>
<proteinExistence type="inferred from homology"/>
<accession>A0A093USG2</accession>
<comment type="similarity">
    <text evidence="1">Belongs to the glycosyl hydrolase 13 family.</text>
</comment>
<dbReference type="GO" id="GO:0004575">
    <property type="term" value="F:sucrose alpha-glucosidase activity"/>
    <property type="evidence" value="ECO:0007669"/>
    <property type="project" value="TreeGrafter"/>
</dbReference>
<feature type="region of interest" description="Disordered" evidence="2">
    <location>
        <begin position="1"/>
        <end position="68"/>
    </location>
</feature>
<reference evidence="4" key="1">
    <citation type="journal article" date="2014" name="PLoS Genet.">
        <title>Signature Gene Expression Reveals Novel Clues to the Molecular Mechanisms of Dimorphic Transition in Penicillium marneffei.</title>
        <authorList>
            <person name="Yang E."/>
            <person name="Wang G."/>
            <person name="Cai J."/>
            <person name="Woo P.C."/>
            <person name="Lau S.K."/>
            <person name="Yuen K.-Y."/>
            <person name="Chow W.-N."/>
            <person name="Lin X."/>
        </authorList>
    </citation>
    <scope>NUCLEOTIDE SEQUENCE [LARGE SCALE GENOMIC DNA]</scope>
    <source>
        <strain evidence="4">PM1</strain>
    </source>
</reference>
<sequence length="188" mass="20945">MSKRTLDAYLKPPRSAAIDASSSKKLKETVPASEDTKPNSEASKPADTYPSYPFSHPPEHRRKSTTNSSRAAVLQAILLPTARADRYFKFLRRALLFHRVKYTVKPRPKETLINTPYTAVFGVDGTSYFSLPPGQKGGTKIFLDWWKESSVYQIYPASFKDSNGDGIGDLRGIISKLDYIQGLGVDIV</sequence>
<evidence type="ECO:0000256" key="1">
    <source>
        <dbReference type="ARBA" id="ARBA00008061"/>
    </source>
</evidence>
<dbReference type="AlphaFoldDB" id="A0A093USG2"/>
<dbReference type="GO" id="GO:0000025">
    <property type="term" value="P:maltose catabolic process"/>
    <property type="evidence" value="ECO:0007669"/>
    <property type="project" value="TreeGrafter"/>
</dbReference>
<dbReference type="SUPFAM" id="SSF51445">
    <property type="entry name" value="(Trans)glycosidases"/>
    <property type="match status" value="1"/>
</dbReference>
<dbReference type="InterPro" id="IPR017853">
    <property type="entry name" value="GH"/>
</dbReference>
<evidence type="ECO:0000256" key="2">
    <source>
        <dbReference type="SAM" id="MobiDB-lite"/>
    </source>
</evidence>
<feature type="domain" description="Glycosyl hydrolase family 13 catalytic" evidence="3">
    <location>
        <begin position="153"/>
        <end position="187"/>
    </location>
</feature>
<dbReference type="Gene3D" id="3.20.20.80">
    <property type="entry name" value="Glycosidases"/>
    <property type="match status" value="1"/>
</dbReference>
<dbReference type="GO" id="GO:0004556">
    <property type="term" value="F:alpha-amylase activity"/>
    <property type="evidence" value="ECO:0007669"/>
    <property type="project" value="TreeGrafter"/>
</dbReference>
<dbReference type="GO" id="GO:0033934">
    <property type="term" value="F:glucan 1,4-alpha-maltotriohydrolase activity"/>
    <property type="evidence" value="ECO:0007669"/>
    <property type="project" value="TreeGrafter"/>
</dbReference>
<name>A0A093USG2_TALMA</name>
<dbReference type="HOGENOM" id="CLU_1441510_0_0_1"/>
<dbReference type="PANTHER" id="PTHR10357">
    <property type="entry name" value="ALPHA-AMYLASE FAMILY MEMBER"/>
    <property type="match status" value="1"/>
</dbReference>
<dbReference type="EMBL" id="JPOX01000037">
    <property type="protein sequence ID" value="KFX43232.1"/>
    <property type="molecule type" value="Genomic_DNA"/>
</dbReference>